<reference evidence="2" key="2">
    <citation type="submission" date="2017-06" db="EMBL/GenBank/DDBJ databases">
        <title>WGS assembly of Brachypodium distachyon.</title>
        <authorList>
            <consortium name="The International Brachypodium Initiative"/>
            <person name="Lucas S."/>
            <person name="Harmon-Smith M."/>
            <person name="Lail K."/>
            <person name="Tice H."/>
            <person name="Grimwood J."/>
            <person name="Bruce D."/>
            <person name="Barry K."/>
            <person name="Shu S."/>
            <person name="Lindquist E."/>
            <person name="Wang M."/>
            <person name="Pitluck S."/>
            <person name="Vogel J.P."/>
            <person name="Garvin D.F."/>
            <person name="Mockler T.C."/>
            <person name="Schmutz J."/>
            <person name="Rokhsar D."/>
            <person name="Bevan M.W."/>
        </authorList>
    </citation>
    <scope>NUCLEOTIDE SEQUENCE</scope>
    <source>
        <strain evidence="2">Bd21</strain>
    </source>
</reference>
<name>A0A2K2DEA4_BRADI</name>
<organism evidence="2">
    <name type="scientific">Brachypodium distachyon</name>
    <name type="common">Purple false brome</name>
    <name type="synonym">Trachynia distachya</name>
    <dbReference type="NCBI Taxonomy" id="15368"/>
    <lineage>
        <taxon>Eukaryota</taxon>
        <taxon>Viridiplantae</taxon>
        <taxon>Streptophyta</taxon>
        <taxon>Embryophyta</taxon>
        <taxon>Tracheophyta</taxon>
        <taxon>Spermatophyta</taxon>
        <taxon>Magnoliopsida</taxon>
        <taxon>Liliopsida</taxon>
        <taxon>Poales</taxon>
        <taxon>Poaceae</taxon>
        <taxon>BOP clade</taxon>
        <taxon>Pooideae</taxon>
        <taxon>Stipodae</taxon>
        <taxon>Brachypodieae</taxon>
        <taxon>Brachypodium</taxon>
    </lineage>
</organism>
<evidence type="ECO:0000313" key="4">
    <source>
        <dbReference type="Proteomes" id="UP000008810"/>
    </source>
</evidence>
<accession>A0A2K2DEA4</accession>
<dbReference type="EnsemblPlants" id="PNT72569">
    <property type="protein sequence ID" value="PNT72569"/>
    <property type="gene ID" value="BRADI_2g46395v3"/>
</dbReference>
<evidence type="ECO:0000313" key="3">
    <source>
        <dbReference type="EnsemblPlants" id="PNT72569"/>
    </source>
</evidence>
<feature type="region of interest" description="Disordered" evidence="1">
    <location>
        <begin position="78"/>
        <end position="131"/>
    </location>
</feature>
<gene>
    <name evidence="2" type="ORF">BRADI_2g46395v3</name>
</gene>
<protein>
    <submittedName>
        <fullName evidence="2 3">Uncharacterized protein</fullName>
    </submittedName>
</protein>
<evidence type="ECO:0000256" key="1">
    <source>
        <dbReference type="SAM" id="MobiDB-lite"/>
    </source>
</evidence>
<sequence>MVHADLPDYIDGMGWDARRNWAESVKERALPAPGSDLLVAGEDTSIEMEALNGAYPSTALNGRTERWLVGPGCAELSAPHPLLRRQPMAASSSSSSSAPAHPVRESSLRQRRIPSASSPSPPRRLLFGGEP</sequence>
<dbReference type="Gramene" id="PNT72569">
    <property type="protein sequence ID" value="PNT72569"/>
    <property type="gene ID" value="BRADI_2g46395v3"/>
</dbReference>
<evidence type="ECO:0000313" key="2">
    <source>
        <dbReference type="EMBL" id="PNT72569.1"/>
    </source>
</evidence>
<proteinExistence type="predicted"/>
<reference evidence="2 3" key="1">
    <citation type="journal article" date="2010" name="Nature">
        <title>Genome sequencing and analysis of the model grass Brachypodium distachyon.</title>
        <authorList>
            <consortium name="International Brachypodium Initiative"/>
        </authorList>
    </citation>
    <scope>NUCLEOTIDE SEQUENCE [LARGE SCALE GENOMIC DNA]</scope>
    <source>
        <strain evidence="2 3">Bd21</strain>
    </source>
</reference>
<dbReference type="InParanoid" id="A0A2K2DEA4"/>
<dbReference type="EMBL" id="CM000881">
    <property type="protein sequence ID" value="PNT72569.1"/>
    <property type="molecule type" value="Genomic_DNA"/>
</dbReference>
<feature type="compositionally biased region" description="Low complexity" evidence="1">
    <location>
        <begin position="89"/>
        <end position="98"/>
    </location>
</feature>
<dbReference type="AlphaFoldDB" id="A0A2K2DEA4"/>
<keyword evidence="4" id="KW-1185">Reference proteome</keyword>
<reference evidence="3" key="3">
    <citation type="submission" date="2018-08" db="UniProtKB">
        <authorList>
            <consortium name="EnsemblPlants"/>
        </authorList>
    </citation>
    <scope>IDENTIFICATION</scope>
    <source>
        <strain evidence="3">cv. Bd21</strain>
    </source>
</reference>
<dbReference type="Proteomes" id="UP000008810">
    <property type="component" value="Chromosome 2"/>
</dbReference>